<dbReference type="EMBL" id="JANBVB010002251">
    <property type="protein sequence ID" value="KAJ2887363.1"/>
    <property type="molecule type" value="Genomic_DNA"/>
</dbReference>
<protein>
    <submittedName>
        <fullName evidence="1">Uncharacterized protein</fullName>
    </submittedName>
</protein>
<comment type="caution">
    <text evidence="1">The sequence shown here is derived from an EMBL/GenBank/DDBJ whole genome shotgun (WGS) entry which is preliminary data.</text>
</comment>
<evidence type="ECO:0000313" key="2">
    <source>
        <dbReference type="Proteomes" id="UP001139981"/>
    </source>
</evidence>
<name>A0ACC1LXD5_9FUNG</name>
<proteinExistence type="predicted"/>
<accession>A0ACC1LXD5</accession>
<keyword evidence="2" id="KW-1185">Reference proteome</keyword>
<reference evidence="1" key="1">
    <citation type="submission" date="2022-07" db="EMBL/GenBank/DDBJ databases">
        <title>Phylogenomic reconstructions and comparative analyses of Kickxellomycotina fungi.</title>
        <authorList>
            <person name="Reynolds N.K."/>
            <person name="Stajich J.E."/>
            <person name="Barry K."/>
            <person name="Grigoriev I.V."/>
            <person name="Crous P."/>
            <person name="Smith M.E."/>
        </authorList>
    </citation>
    <scope>NUCLEOTIDE SEQUENCE</scope>
    <source>
        <strain evidence="1">CBS 190363</strain>
    </source>
</reference>
<organism evidence="1 2">
    <name type="scientific">Coemansia aciculifera</name>
    <dbReference type="NCBI Taxonomy" id="417176"/>
    <lineage>
        <taxon>Eukaryota</taxon>
        <taxon>Fungi</taxon>
        <taxon>Fungi incertae sedis</taxon>
        <taxon>Zoopagomycota</taxon>
        <taxon>Kickxellomycotina</taxon>
        <taxon>Kickxellomycetes</taxon>
        <taxon>Kickxellales</taxon>
        <taxon>Kickxellaceae</taxon>
        <taxon>Coemansia</taxon>
    </lineage>
</organism>
<dbReference type="Proteomes" id="UP001139981">
    <property type="component" value="Unassembled WGS sequence"/>
</dbReference>
<gene>
    <name evidence="1" type="ORF">IWW38_005157</name>
</gene>
<feature type="non-terminal residue" evidence="1">
    <location>
        <position position="109"/>
    </location>
</feature>
<evidence type="ECO:0000313" key="1">
    <source>
        <dbReference type="EMBL" id="KAJ2887363.1"/>
    </source>
</evidence>
<sequence>MGLFPWLLSAERQRVPADDLDVHASAVPEDESHWASVCTGSGLVNHVLHFAPLPVRRRLAHELNMRIARTALGGSAMDGVCQGAELALYRVADLLSSASTSEAETGLAQ</sequence>